<comment type="subunit">
    <text evidence="1">Binds DNA as a homodimer.</text>
</comment>
<dbReference type="Pfam" id="PF01022">
    <property type="entry name" value="HTH_5"/>
    <property type="match status" value="1"/>
</dbReference>
<evidence type="ECO:0000313" key="9">
    <source>
        <dbReference type="Proteomes" id="UP000585363"/>
    </source>
</evidence>
<evidence type="ECO:0000256" key="5">
    <source>
        <dbReference type="ARBA" id="ARBA00023163"/>
    </source>
</evidence>
<dbReference type="FunFam" id="1.10.10.10:FF:000279">
    <property type="entry name" value="Transcriptional regulator, ArsR family"/>
    <property type="match status" value="1"/>
</dbReference>
<reference evidence="8 9" key="2">
    <citation type="submission" date="2020-06" db="EMBL/GenBank/DDBJ databases">
        <title>Polyphasic characterization of a Rahnella strain isolated from tree sap.</title>
        <authorList>
            <person name="Kim I.S."/>
        </authorList>
    </citation>
    <scope>NUCLEOTIDE SEQUENCE [LARGE SCALE GENOMIC DNA]</scope>
    <source>
        <strain evidence="8 9">SAP-1</strain>
    </source>
</reference>
<keyword evidence="4" id="KW-0238">DNA-binding</keyword>
<dbReference type="GO" id="GO:0046685">
    <property type="term" value="P:response to arsenic-containing substance"/>
    <property type="evidence" value="ECO:0007669"/>
    <property type="project" value="UniProtKB-KW"/>
</dbReference>
<dbReference type="InterPro" id="IPR036388">
    <property type="entry name" value="WH-like_DNA-bd_sf"/>
</dbReference>
<dbReference type="NCBIfam" id="NF033788">
    <property type="entry name" value="HTH_metalloreg"/>
    <property type="match status" value="1"/>
</dbReference>
<accession>A0A848MLA5</accession>
<reference evidence="8 9" key="1">
    <citation type="submission" date="2020-01" db="EMBL/GenBank/DDBJ databases">
        <authorList>
            <person name="Lee S.D."/>
        </authorList>
    </citation>
    <scope>NUCLEOTIDE SEQUENCE [LARGE SCALE GENOMIC DNA]</scope>
    <source>
        <strain evidence="8 9">SAP-1</strain>
    </source>
</reference>
<dbReference type="InterPro" id="IPR001845">
    <property type="entry name" value="HTH_ArsR_DNA-bd_dom"/>
</dbReference>
<evidence type="ECO:0000259" key="7">
    <source>
        <dbReference type="PROSITE" id="PS50987"/>
    </source>
</evidence>
<dbReference type="PANTHER" id="PTHR33154">
    <property type="entry name" value="TRANSCRIPTIONAL REGULATOR, ARSR FAMILY"/>
    <property type="match status" value="1"/>
</dbReference>
<dbReference type="Gene3D" id="1.10.10.10">
    <property type="entry name" value="Winged helix-like DNA-binding domain superfamily/Winged helix DNA-binding domain"/>
    <property type="match status" value="1"/>
</dbReference>
<dbReference type="PRINTS" id="PR00778">
    <property type="entry name" value="HTHARSR"/>
</dbReference>
<comment type="caution">
    <text evidence="8">The sequence shown here is derived from an EMBL/GenBank/DDBJ whole genome shotgun (WGS) entry which is preliminary data.</text>
</comment>
<dbReference type="AlphaFoldDB" id="A0A848MLA5"/>
<sequence>MTPLDPLQFFKYLSEDTRLTIILLLRSSGELCVCELVAALNETQPKISRHLAMLREGGVLADRRQGKWIHYRLSPHLPMWAANIIEQAWQCRMAEITAISKQLAQDPLTADGKSRC</sequence>
<evidence type="ECO:0000256" key="6">
    <source>
        <dbReference type="ARBA" id="ARBA00039566"/>
    </source>
</evidence>
<organism evidence="8 9">
    <name type="scientific">Rouxiella aceris</name>
    <dbReference type="NCBI Taxonomy" id="2703884"/>
    <lineage>
        <taxon>Bacteria</taxon>
        <taxon>Pseudomonadati</taxon>
        <taxon>Pseudomonadota</taxon>
        <taxon>Gammaproteobacteria</taxon>
        <taxon>Enterobacterales</taxon>
        <taxon>Yersiniaceae</taxon>
        <taxon>Rouxiella</taxon>
    </lineage>
</organism>
<evidence type="ECO:0000256" key="2">
    <source>
        <dbReference type="ARBA" id="ARBA00022849"/>
    </source>
</evidence>
<keyword evidence="5" id="KW-0804">Transcription</keyword>
<dbReference type="InterPro" id="IPR051081">
    <property type="entry name" value="HTH_MetalResp_TranReg"/>
</dbReference>
<evidence type="ECO:0000256" key="3">
    <source>
        <dbReference type="ARBA" id="ARBA00023015"/>
    </source>
</evidence>
<feature type="domain" description="HTH arsR-type" evidence="7">
    <location>
        <begin position="1"/>
        <end position="92"/>
    </location>
</feature>
<dbReference type="EMBL" id="JAADJU010000007">
    <property type="protein sequence ID" value="NMP28063.1"/>
    <property type="molecule type" value="Genomic_DNA"/>
</dbReference>
<dbReference type="PANTHER" id="PTHR33154:SF18">
    <property type="entry name" value="ARSENICAL RESISTANCE OPERON REPRESSOR"/>
    <property type="match status" value="1"/>
</dbReference>
<evidence type="ECO:0000256" key="4">
    <source>
        <dbReference type="ARBA" id="ARBA00023125"/>
    </source>
</evidence>
<name>A0A848MLA5_9GAMM</name>
<dbReference type="GO" id="GO:0003677">
    <property type="term" value="F:DNA binding"/>
    <property type="evidence" value="ECO:0007669"/>
    <property type="project" value="UniProtKB-KW"/>
</dbReference>
<dbReference type="SMART" id="SM00418">
    <property type="entry name" value="HTH_ARSR"/>
    <property type="match status" value="1"/>
</dbReference>
<dbReference type="InterPro" id="IPR011991">
    <property type="entry name" value="ArsR-like_HTH"/>
</dbReference>
<dbReference type="SUPFAM" id="SSF46785">
    <property type="entry name" value="Winged helix' DNA-binding domain"/>
    <property type="match status" value="1"/>
</dbReference>
<gene>
    <name evidence="8" type="ORF">GW590_14470</name>
</gene>
<dbReference type="InterPro" id="IPR036390">
    <property type="entry name" value="WH_DNA-bd_sf"/>
</dbReference>
<dbReference type="RefSeq" id="WP_169403762.1">
    <property type="nucleotide sequence ID" value="NZ_JAADJU010000007.1"/>
</dbReference>
<dbReference type="NCBIfam" id="NF007528">
    <property type="entry name" value="PRK10141.1"/>
    <property type="match status" value="1"/>
</dbReference>
<proteinExistence type="predicted"/>
<evidence type="ECO:0000313" key="8">
    <source>
        <dbReference type="EMBL" id="NMP28063.1"/>
    </source>
</evidence>
<dbReference type="CDD" id="cd00090">
    <property type="entry name" value="HTH_ARSR"/>
    <property type="match status" value="1"/>
</dbReference>
<protein>
    <recommendedName>
        <fullName evidence="6">Arsenical resistance operon repressor</fullName>
    </recommendedName>
</protein>
<keyword evidence="9" id="KW-1185">Reference proteome</keyword>
<dbReference type="Proteomes" id="UP000585363">
    <property type="component" value="Unassembled WGS sequence"/>
</dbReference>
<dbReference type="PROSITE" id="PS50987">
    <property type="entry name" value="HTH_ARSR_2"/>
    <property type="match status" value="1"/>
</dbReference>
<evidence type="ECO:0000256" key="1">
    <source>
        <dbReference type="ARBA" id="ARBA00011432"/>
    </source>
</evidence>
<keyword evidence="3" id="KW-0805">Transcription regulation</keyword>
<dbReference type="GO" id="GO:0003700">
    <property type="term" value="F:DNA-binding transcription factor activity"/>
    <property type="evidence" value="ECO:0007669"/>
    <property type="project" value="InterPro"/>
</dbReference>
<keyword evidence="2" id="KW-0059">Arsenical resistance</keyword>